<dbReference type="Proteomes" id="UP001190700">
    <property type="component" value="Unassembled WGS sequence"/>
</dbReference>
<dbReference type="AlphaFoldDB" id="A0AAE0FFQ6"/>
<comment type="caution">
    <text evidence="2">The sequence shown here is derived from an EMBL/GenBank/DDBJ whole genome shotgun (WGS) entry which is preliminary data.</text>
</comment>
<sequence length="392" mass="42472">VPRSQCSGARLQQHALPAVAQAQRNGLPAAVYRDNAPPDRHDRPSPPGTSAQHGASLTVARHDHMKQGPVTAAQWSAFPAEQQGAFPTVAQAQRNDCPSPLRTAAQRGALLAHDKEILSAELVVDVFNLDDPTLGVREDINELVYVTLTYLAKPDLTADGCLQNTDARLQAEHSALRYPAREDPRHILAKAHQRLVRENRAADWTPTDATKKGQLYSSLDPDFYAAMDVHCPRLTDVGALPLGDPKDLVIYVSWQQQQADHGGAAGAVLSAAVPTGDNNNLSDIVEEHHRGRERADRELHEGVRDRRLEQAYHAYMDCPYGGKKEPAGTAASFCISIEDAFAAAVRQYVAPVVVSAGSIESDLDVSAYSFHVEEDSAGSDGDDVLAELHKIT</sequence>
<accession>A0AAE0FFQ6</accession>
<reference evidence="2 3" key="1">
    <citation type="journal article" date="2015" name="Genome Biol. Evol.">
        <title>Comparative Genomics of a Bacterivorous Green Alga Reveals Evolutionary Causalities and Consequences of Phago-Mixotrophic Mode of Nutrition.</title>
        <authorList>
            <person name="Burns J.A."/>
            <person name="Paasch A."/>
            <person name="Narechania A."/>
            <person name="Kim E."/>
        </authorList>
    </citation>
    <scope>NUCLEOTIDE SEQUENCE [LARGE SCALE GENOMIC DNA]</scope>
    <source>
        <strain evidence="2 3">PLY_AMNH</strain>
    </source>
</reference>
<name>A0AAE0FFQ6_9CHLO</name>
<evidence type="ECO:0000313" key="3">
    <source>
        <dbReference type="Proteomes" id="UP001190700"/>
    </source>
</evidence>
<dbReference type="EMBL" id="LGRX02019177">
    <property type="protein sequence ID" value="KAK3258895.1"/>
    <property type="molecule type" value="Genomic_DNA"/>
</dbReference>
<proteinExistence type="predicted"/>
<evidence type="ECO:0000313" key="2">
    <source>
        <dbReference type="EMBL" id="KAK3258895.1"/>
    </source>
</evidence>
<feature type="region of interest" description="Disordered" evidence="1">
    <location>
        <begin position="23"/>
        <end position="56"/>
    </location>
</feature>
<gene>
    <name evidence="2" type="ORF">CYMTET_32083</name>
</gene>
<protein>
    <submittedName>
        <fullName evidence="2">Uncharacterized protein</fullName>
    </submittedName>
</protein>
<feature type="non-terminal residue" evidence="2">
    <location>
        <position position="1"/>
    </location>
</feature>
<keyword evidence="3" id="KW-1185">Reference proteome</keyword>
<organism evidence="2 3">
    <name type="scientific">Cymbomonas tetramitiformis</name>
    <dbReference type="NCBI Taxonomy" id="36881"/>
    <lineage>
        <taxon>Eukaryota</taxon>
        <taxon>Viridiplantae</taxon>
        <taxon>Chlorophyta</taxon>
        <taxon>Pyramimonadophyceae</taxon>
        <taxon>Pyramimonadales</taxon>
        <taxon>Pyramimonadaceae</taxon>
        <taxon>Cymbomonas</taxon>
    </lineage>
</organism>
<evidence type="ECO:0000256" key="1">
    <source>
        <dbReference type="SAM" id="MobiDB-lite"/>
    </source>
</evidence>